<evidence type="ECO:0000256" key="1">
    <source>
        <dbReference type="SAM" id="MobiDB-lite"/>
    </source>
</evidence>
<organism evidence="2 3">
    <name type="scientific">Stylosanthes scabra</name>
    <dbReference type="NCBI Taxonomy" id="79078"/>
    <lineage>
        <taxon>Eukaryota</taxon>
        <taxon>Viridiplantae</taxon>
        <taxon>Streptophyta</taxon>
        <taxon>Embryophyta</taxon>
        <taxon>Tracheophyta</taxon>
        <taxon>Spermatophyta</taxon>
        <taxon>Magnoliopsida</taxon>
        <taxon>eudicotyledons</taxon>
        <taxon>Gunneridae</taxon>
        <taxon>Pentapetalae</taxon>
        <taxon>rosids</taxon>
        <taxon>fabids</taxon>
        <taxon>Fabales</taxon>
        <taxon>Fabaceae</taxon>
        <taxon>Papilionoideae</taxon>
        <taxon>50 kb inversion clade</taxon>
        <taxon>dalbergioids sensu lato</taxon>
        <taxon>Dalbergieae</taxon>
        <taxon>Pterocarpus clade</taxon>
        <taxon>Stylosanthes</taxon>
    </lineage>
</organism>
<gene>
    <name evidence="2" type="ORF">PIB30_113872</name>
</gene>
<evidence type="ECO:0000313" key="2">
    <source>
        <dbReference type="EMBL" id="MED6179081.1"/>
    </source>
</evidence>
<proteinExistence type="predicted"/>
<sequence length="100" mass="11648">MQGNRRDKQIVEIDPEIERTLRKTRQRVKEIKRALQGNPSSGDSSEDFSDHREEIFAEEIEDKMVDEDHNQWRTLRDFITPTTVSCGSSVVRPTVEANNF</sequence>
<keyword evidence="3" id="KW-1185">Reference proteome</keyword>
<name>A0ABU6W2U3_9FABA</name>
<evidence type="ECO:0000313" key="3">
    <source>
        <dbReference type="Proteomes" id="UP001341840"/>
    </source>
</evidence>
<protein>
    <submittedName>
        <fullName evidence="2">Uncharacterized protein</fullName>
    </submittedName>
</protein>
<reference evidence="2 3" key="1">
    <citation type="journal article" date="2023" name="Plants (Basel)">
        <title>Bridging the Gap: Combining Genomics and Transcriptomics Approaches to Understand Stylosanthes scabra, an Orphan Legume from the Brazilian Caatinga.</title>
        <authorList>
            <person name="Ferreira-Neto J.R.C."/>
            <person name="da Silva M.D."/>
            <person name="Binneck E."/>
            <person name="de Melo N.F."/>
            <person name="da Silva R.H."/>
            <person name="de Melo A.L.T.M."/>
            <person name="Pandolfi V."/>
            <person name="Bustamante F.O."/>
            <person name="Brasileiro-Vidal A.C."/>
            <person name="Benko-Iseppon A.M."/>
        </authorList>
    </citation>
    <scope>NUCLEOTIDE SEQUENCE [LARGE SCALE GENOMIC DNA]</scope>
    <source>
        <tissue evidence="2">Leaves</tissue>
    </source>
</reference>
<dbReference type="EMBL" id="JASCZI010160739">
    <property type="protein sequence ID" value="MED6179081.1"/>
    <property type="molecule type" value="Genomic_DNA"/>
</dbReference>
<comment type="caution">
    <text evidence="2">The sequence shown here is derived from an EMBL/GenBank/DDBJ whole genome shotgun (WGS) entry which is preliminary data.</text>
</comment>
<feature type="region of interest" description="Disordered" evidence="1">
    <location>
        <begin position="31"/>
        <end position="52"/>
    </location>
</feature>
<feature type="non-terminal residue" evidence="2">
    <location>
        <position position="100"/>
    </location>
</feature>
<dbReference type="Proteomes" id="UP001341840">
    <property type="component" value="Unassembled WGS sequence"/>
</dbReference>
<accession>A0ABU6W2U3</accession>